<comment type="caution">
    <text evidence="5">The sequence shown here is derived from an EMBL/GenBank/DDBJ whole genome shotgun (WGS) entry which is preliminary data.</text>
</comment>
<dbReference type="Proteomes" id="UP000265750">
    <property type="component" value="Unassembled WGS sequence"/>
</dbReference>
<dbReference type="EMBL" id="QYRN01000004">
    <property type="protein sequence ID" value="RIY01261.1"/>
    <property type="molecule type" value="Genomic_DNA"/>
</dbReference>
<evidence type="ECO:0000256" key="3">
    <source>
        <dbReference type="ARBA" id="ARBA00022777"/>
    </source>
</evidence>
<dbReference type="OrthoDB" id="9776822at2"/>
<comment type="similarity">
    <text evidence="1">Belongs to the carbohydrate kinase PfkB family.</text>
</comment>
<dbReference type="AlphaFoldDB" id="A0A3A1WTM4"/>
<dbReference type="SUPFAM" id="SSF53613">
    <property type="entry name" value="Ribokinase-like"/>
    <property type="match status" value="1"/>
</dbReference>
<dbReference type="InterPro" id="IPR050306">
    <property type="entry name" value="PfkB_Carbo_kinase"/>
</dbReference>
<feature type="domain" description="Carbohydrate kinase PfkB" evidence="4">
    <location>
        <begin position="6"/>
        <end position="306"/>
    </location>
</feature>
<protein>
    <submittedName>
        <fullName evidence="5">Sugar kinase</fullName>
    </submittedName>
</protein>
<keyword evidence="3 5" id="KW-0418">Kinase</keyword>
<reference evidence="6" key="1">
    <citation type="submission" date="2018-09" db="EMBL/GenBank/DDBJ databases">
        <authorList>
            <person name="Tuo L."/>
        </authorList>
    </citation>
    <scope>NUCLEOTIDE SEQUENCE [LARGE SCALE GENOMIC DNA]</scope>
    <source>
        <strain evidence="6">M2BS4Y-1</strain>
    </source>
</reference>
<name>A0A3A1WTM4_9HYPH</name>
<gene>
    <name evidence="5" type="ORF">D3218_07775</name>
</gene>
<dbReference type="CDD" id="cd01166">
    <property type="entry name" value="KdgK"/>
    <property type="match status" value="1"/>
</dbReference>
<dbReference type="InterPro" id="IPR029056">
    <property type="entry name" value="Ribokinase-like"/>
</dbReference>
<evidence type="ECO:0000313" key="6">
    <source>
        <dbReference type="Proteomes" id="UP000265750"/>
    </source>
</evidence>
<dbReference type="RefSeq" id="WP_119539383.1">
    <property type="nucleotide sequence ID" value="NZ_QYRN01000004.1"/>
</dbReference>
<dbReference type="InterPro" id="IPR002173">
    <property type="entry name" value="Carboh/pur_kinase_PfkB_CS"/>
</dbReference>
<dbReference type="GO" id="GO:0042840">
    <property type="term" value="P:D-glucuronate catabolic process"/>
    <property type="evidence" value="ECO:0007669"/>
    <property type="project" value="TreeGrafter"/>
</dbReference>
<keyword evidence="6" id="KW-1185">Reference proteome</keyword>
<evidence type="ECO:0000313" key="5">
    <source>
        <dbReference type="EMBL" id="RIY01261.1"/>
    </source>
</evidence>
<dbReference type="GO" id="GO:0006974">
    <property type="term" value="P:DNA damage response"/>
    <property type="evidence" value="ECO:0007669"/>
    <property type="project" value="TreeGrafter"/>
</dbReference>
<evidence type="ECO:0000256" key="2">
    <source>
        <dbReference type="ARBA" id="ARBA00022679"/>
    </source>
</evidence>
<keyword evidence="2" id="KW-0808">Transferase</keyword>
<evidence type="ECO:0000256" key="1">
    <source>
        <dbReference type="ARBA" id="ARBA00010688"/>
    </source>
</evidence>
<dbReference type="GO" id="GO:0019698">
    <property type="term" value="P:D-galacturonate catabolic process"/>
    <property type="evidence" value="ECO:0007669"/>
    <property type="project" value="TreeGrafter"/>
</dbReference>
<accession>A0A3A1WTM4</accession>
<dbReference type="Gene3D" id="3.40.1190.20">
    <property type="match status" value="1"/>
</dbReference>
<dbReference type="InterPro" id="IPR011611">
    <property type="entry name" value="PfkB_dom"/>
</dbReference>
<dbReference type="PROSITE" id="PS00584">
    <property type="entry name" value="PFKB_KINASES_2"/>
    <property type="match status" value="1"/>
</dbReference>
<organism evidence="5 6">
    <name type="scientific">Aureimonas flava</name>
    <dbReference type="NCBI Taxonomy" id="2320271"/>
    <lineage>
        <taxon>Bacteria</taxon>
        <taxon>Pseudomonadati</taxon>
        <taxon>Pseudomonadota</taxon>
        <taxon>Alphaproteobacteria</taxon>
        <taxon>Hyphomicrobiales</taxon>
        <taxon>Aurantimonadaceae</taxon>
        <taxon>Aureimonas</taxon>
    </lineage>
</organism>
<dbReference type="Pfam" id="PF00294">
    <property type="entry name" value="PfkB"/>
    <property type="match status" value="1"/>
</dbReference>
<sequence>MADALRVAFLGECMIELYEKPGEAPGTMHRTVGGDTLNAAVYCRRALGDDAALAVHYVTRLGDDPFGREIPAFIEAEGVATDHVRLAPGETTGLYAISRDPQGERSFAYWRSAAAARRLFTDGEEDALARTLAGFDALYFTGISLAVLPPEGRARLLALAREMKVAGRIVGFDGNYRPRLWESVEAARDTIAAAHGAATLTMPGLDDEQALYGDRDAHAAAERLLGFGASAAIVKSGGDPAVVAEPGHVREVAGRKAPRIVDTTSAGDSFNGAAMAVRLKGGTLDRAAEAGHRMASAVIGEYGAIVGRESTVWPGGPLARD</sequence>
<dbReference type="GO" id="GO:0005829">
    <property type="term" value="C:cytosol"/>
    <property type="evidence" value="ECO:0007669"/>
    <property type="project" value="TreeGrafter"/>
</dbReference>
<proteinExistence type="inferred from homology"/>
<dbReference type="GO" id="GO:0008673">
    <property type="term" value="F:2-dehydro-3-deoxygluconokinase activity"/>
    <property type="evidence" value="ECO:0007669"/>
    <property type="project" value="TreeGrafter"/>
</dbReference>
<evidence type="ECO:0000259" key="4">
    <source>
        <dbReference type="Pfam" id="PF00294"/>
    </source>
</evidence>
<dbReference type="PANTHER" id="PTHR43085">
    <property type="entry name" value="HEXOKINASE FAMILY MEMBER"/>
    <property type="match status" value="1"/>
</dbReference>
<dbReference type="PANTHER" id="PTHR43085:SF15">
    <property type="entry name" value="2-DEHYDRO-3-DEOXYGLUCONOKINASE"/>
    <property type="match status" value="1"/>
</dbReference>